<keyword evidence="13" id="KW-0472">Membrane</keyword>
<organism evidence="14 15">
    <name type="scientific">Gryllus longicercus</name>
    <dbReference type="NCBI Taxonomy" id="2509291"/>
    <lineage>
        <taxon>Eukaryota</taxon>
        <taxon>Metazoa</taxon>
        <taxon>Ecdysozoa</taxon>
        <taxon>Arthropoda</taxon>
        <taxon>Hexapoda</taxon>
        <taxon>Insecta</taxon>
        <taxon>Pterygota</taxon>
        <taxon>Neoptera</taxon>
        <taxon>Polyneoptera</taxon>
        <taxon>Orthoptera</taxon>
        <taxon>Ensifera</taxon>
        <taxon>Gryllidea</taxon>
        <taxon>Grylloidea</taxon>
        <taxon>Gryllidae</taxon>
        <taxon>Gryllinae</taxon>
        <taxon>Gryllus</taxon>
    </lineage>
</organism>
<feature type="binding site" evidence="12">
    <location>
        <position position="228"/>
    </location>
    <ligand>
        <name>Ca(2+)</name>
        <dbReference type="ChEBI" id="CHEBI:29108"/>
    </ligand>
</feature>
<evidence type="ECO:0000256" key="2">
    <source>
        <dbReference type="ARBA" id="ARBA00012148"/>
    </source>
</evidence>
<dbReference type="GO" id="GO:0005509">
    <property type="term" value="F:calcium ion binding"/>
    <property type="evidence" value="ECO:0007669"/>
    <property type="project" value="InterPro"/>
</dbReference>
<evidence type="ECO:0000256" key="3">
    <source>
        <dbReference type="ARBA" id="ARBA00022442"/>
    </source>
</evidence>
<dbReference type="EC" id="3.6.1.5" evidence="2"/>
<keyword evidence="15" id="KW-1185">Reference proteome</keyword>
<feature type="binding site" evidence="12">
    <location>
        <position position="182"/>
    </location>
    <ligand>
        <name>Ca(2+)</name>
        <dbReference type="ChEBI" id="CHEBI:29108"/>
    </ligand>
</feature>
<dbReference type="Gene3D" id="2.120.10.100">
    <property type="entry name" value="Apyrase"/>
    <property type="match status" value="1"/>
</dbReference>
<comment type="catalytic activity">
    <reaction evidence="10">
        <text>a ribonucleoside 5'-triphosphate + 2 H2O = a ribonucleoside 5'-phosphate + 2 phosphate + 2 H(+)</text>
        <dbReference type="Rhea" id="RHEA:36795"/>
        <dbReference type="ChEBI" id="CHEBI:15377"/>
        <dbReference type="ChEBI" id="CHEBI:15378"/>
        <dbReference type="ChEBI" id="CHEBI:43474"/>
        <dbReference type="ChEBI" id="CHEBI:58043"/>
        <dbReference type="ChEBI" id="CHEBI:61557"/>
        <dbReference type="EC" id="3.6.1.5"/>
    </reaction>
    <physiologicalReaction direction="left-to-right" evidence="10">
        <dbReference type="Rhea" id="RHEA:36796"/>
    </physiologicalReaction>
</comment>
<dbReference type="InterPro" id="IPR036258">
    <property type="entry name" value="Apyrase_sf"/>
</dbReference>
<dbReference type="Proteomes" id="UP001378592">
    <property type="component" value="Unassembled WGS sequence"/>
</dbReference>
<dbReference type="GO" id="GO:0004382">
    <property type="term" value="F:GDP phosphatase activity"/>
    <property type="evidence" value="ECO:0007669"/>
    <property type="project" value="TreeGrafter"/>
</dbReference>
<evidence type="ECO:0000256" key="5">
    <source>
        <dbReference type="ARBA" id="ARBA00022723"/>
    </source>
</evidence>
<accession>A0AAN9ZCW0</accession>
<protein>
    <recommendedName>
        <fullName evidence="11">Apyrase</fullName>
        <ecNumber evidence="2">3.6.1.5</ecNumber>
    </recommendedName>
</protein>
<comment type="cofactor">
    <cofactor evidence="1 12">
        <name>Ca(2+)</name>
        <dbReference type="ChEBI" id="CHEBI:29108"/>
    </cofactor>
</comment>
<dbReference type="GO" id="GO:0045134">
    <property type="term" value="F:UDP phosphatase activity"/>
    <property type="evidence" value="ECO:0007669"/>
    <property type="project" value="TreeGrafter"/>
</dbReference>
<keyword evidence="13" id="KW-1133">Transmembrane helix</keyword>
<evidence type="ECO:0000256" key="7">
    <source>
        <dbReference type="ARBA" id="ARBA00022837"/>
    </source>
</evidence>
<evidence type="ECO:0000313" key="15">
    <source>
        <dbReference type="Proteomes" id="UP001378592"/>
    </source>
</evidence>
<sequence>MPQDSDGYEMIMSLRDWRQAIRTPTAYRVGNSTFRIQTQLVSAIAAIGLIVLLVLYTLSSPSRHRSSDYFNSVTMGHVQSPPSIKHLVSPVTIQQESYNSTYPLTPPVKMPKGISYRIGIISDMDKKSKSTSEENTWISYFKKGYLVWNPKNKYISVNWDNAEPVVLKSNLGESGRGMELSELVTFNGKLLAVDDRTGVVYEIDNEEAIPWIVLTDGDGRTRKGFKMEWAAVRNRRLWLGGLGKEWTSPTGELINLNPQWVKVVAPGGEAVPINWREKYNKLRRAVGIEFPGYMIHEAVCWSPVHQKWVFLPRRASKDPYNEHRDEEMGTNLILTADEDFEDIKVSRVGEVVATRGFSSFKFLPDSGDSVVVALRTQETRERVATFITAFTLAGAVLLPDTLVAERKFEGFEFI</sequence>
<dbReference type="GO" id="GO:0004050">
    <property type="term" value="F:apyrase activity"/>
    <property type="evidence" value="ECO:0007669"/>
    <property type="project" value="UniProtKB-EC"/>
</dbReference>
<proteinExistence type="inferred from homology"/>
<dbReference type="FunFam" id="2.120.10.100:FF:000001">
    <property type="entry name" value="Soluble calcium-activated nucleotidase 1"/>
    <property type="match status" value="1"/>
</dbReference>
<evidence type="ECO:0000256" key="10">
    <source>
        <dbReference type="ARBA" id="ARBA00047297"/>
    </source>
</evidence>
<feature type="transmembrane region" description="Helical" evidence="13">
    <location>
        <begin position="40"/>
        <end position="58"/>
    </location>
</feature>
<dbReference type="Pfam" id="PF06079">
    <property type="entry name" value="Apyrase"/>
    <property type="match status" value="1"/>
</dbReference>
<keyword evidence="8" id="KW-1199">Hemostasis impairing toxin</keyword>
<dbReference type="PANTHER" id="PTHR13023">
    <property type="entry name" value="APYRASE"/>
    <property type="match status" value="1"/>
</dbReference>
<dbReference type="InterPro" id="IPR009283">
    <property type="entry name" value="Apyrase"/>
</dbReference>
<dbReference type="GO" id="GO:0090729">
    <property type="term" value="F:toxin activity"/>
    <property type="evidence" value="ECO:0007669"/>
    <property type="project" value="UniProtKB-KW"/>
</dbReference>
<comment type="caution">
    <text evidence="14">The sequence shown here is derived from an EMBL/GenBank/DDBJ whole genome shotgun (WGS) entry which is preliminary data.</text>
</comment>
<keyword evidence="5 12" id="KW-0479">Metal-binding</keyword>
<feature type="binding site" evidence="12">
    <location>
        <position position="181"/>
    </location>
    <ligand>
        <name>Ca(2+)</name>
        <dbReference type="ChEBI" id="CHEBI:29108"/>
    </ligand>
</feature>
<evidence type="ECO:0000256" key="12">
    <source>
        <dbReference type="PIRSR" id="PIRSR609283-1"/>
    </source>
</evidence>
<evidence type="ECO:0000313" key="14">
    <source>
        <dbReference type="EMBL" id="KAK7870612.1"/>
    </source>
</evidence>
<evidence type="ECO:0000256" key="13">
    <source>
        <dbReference type="SAM" id="Phobius"/>
    </source>
</evidence>
<keyword evidence="6" id="KW-0378">Hydrolase</keyword>
<dbReference type="GO" id="GO:0030166">
    <property type="term" value="P:proteoglycan biosynthetic process"/>
    <property type="evidence" value="ECO:0007669"/>
    <property type="project" value="TreeGrafter"/>
</dbReference>
<feature type="binding site" evidence="12">
    <location>
        <position position="297"/>
    </location>
    <ligand>
        <name>Ca(2+)</name>
        <dbReference type="ChEBI" id="CHEBI:29108"/>
    </ligand>
</feature>
<feature type="binding site" evidence="12">
    <location>
        <position position="409"/>
    </location>
    <ligand>
        <name>Ca(2+)</name>
        <dbReference type="ChEBI" id="CHEBI:29108"/>
    </ligand>
</feature>
<evidence type="ECO:0000256" key="8">
    <source>
        <dbReference type="ARBA" id="ARBA00023240"/>
    </source>
</evidence>
<dbReference type="EMBL" id="JAZDUA010000055">
    <property type="protein sequence ID" value="KAK7870612.1"/>
    <property type="molecule type" value="Genomic_DNA"/>
</dbReference>
<evidence type="ECO:0000256" key="6">
    <source>
        <dbReference type="ARBA" id="ARBA00022801"/>
    </source>
</evidence>
<keyword evidence="4" id="KW-0800">Toxin</keyword>
<gene>
    <name evidence="14" type="ORF">R5R35_009111</name>
</gene>
<name>A0AAN9ZCW0_9ORTH</name>
<keyword evidence="13" id="KW-0812">Transmembrane</keyword>
<dbReference type="AlphaFoldDB" id="A0AAN9ZCW0"/>
<dbReference type="PANTHER" id="PTHR13023:SF3">
    <property type="entry name" value="SOLUBLE CALCIUM-ACTIVATED NUCLEOTIDASE 1"/>
    <property type="match status" value="1"/>
</dbReference>
<evidence type="ECO:0000256" key="9">
    <source>
        <dbReference type="ARBA" id="ARBA00025738"/>
    </source>
</evidence>
<keyword evidence="7 12" id="KW-0106">Calcium</keyword>
<keyword evidence="3" id="KW-1201">Platelet aggregation inhibiting toxin</keyword>
<feature type="binding site" evidence="12">
    <location>
        <position position="358"/>
    </location>
    <ligand>
        <name>Ca(2+)</name>
        <dbReference type="ChEBI" id="CHEBI:29108"/>
    </ligand>
</feature>
<dbReference type="SUPFAM" id="SSF101887">
    <property type="entry name" value="Apyrase"/>
    <property type="match status" value="1"/>
</dbReference>
<evidence type="ECO:0000256" key="1">
    <source>
        <dbReference type="ARBA" id="ARBA00001913"/>
    </source>
</evidence>
<reference evidence="14 15" key="1">
    <citation type="submission" date="2024-03" db="EMBL/GenBank/DDBJ databases">
        <title>The genome assembly and annotation of the cricket Gryllus longicercus Weissman &amp; Gray.</title>
        <authorList>
            <person name="Szrajer S."/>
            <person name="Gray D."/>
            <person name="Ylla G."/>
        </authorList>
    </citation>
    <scope>NUCLEOTIDE SEQUENCE [LARGE SCALE GENOMIC DNA]</scope>
    <source>
        <strain evidence="14">DAG 2021-001</strain>
        <tissue evidence="14">Whole body minus gut</tissue>
    </source>
</reference>
<evidence type="ECO:0000256" key="4">
    <source>
        <dbReference type="ARBA" id="ARBA00022656"/>
    </source>
</evidence>
<evidence type="ECO:0000256" key="11">
    <source>
        <dbReference type="ARBA" id="ARBA00074431"/>
    </source>
</evidence>
<comment type="similarity">
    <text evidence="9">Belongs to the apyrase family.</text>
</comment>